<comment type="catalytic activity">
    <reaction evidence="34">
        <text>GMP + diphosphate = guanine + 5-phospho-alpha-D-ribose 1-diphosphate</text>
        <dbReference type="Rhea" id="RHEA:25424"/>
        <dbReference type="ChEBI" id="CHEBI:16235"/>
        <dbReference type="ChEBI" id="CHEBI:33019"/>
        <dbReference type="ChEBI" id="CHEBI:58017"/>
        <dbReference type="ChEBI" id="CHEBI:58115"/>
        <dbReference type="EC" id="2.4.2.8"/>
    </reaction>
    <physiologicalReaction direction="right-to-left" evidence="34">
        <dbReference type="Rhea" id="RHEA:25426"/>
    </physiologicalReaction>
</comment>
<comment type="catalytic activity">
    <reaction evidence="40">
        <text>acetyl-CoA + H2O = S-acetyl-4'-phosphopantetheine + adenosine 3',5'-bisphosphate + 2 H(+)</text>
        <dbReference type="Rhea" id="RHEA:64992"/>
        <dbReference type="ChEBI" id="CHEBI:15377"/>
        <dbReference type="ChEBI" id="CHEBI:15378"/>
        <dbReference type="ChEBI" id="CHEBI:57288"/>
        <dbReference type="ChEBI" id="CHEBI:58343"/>
        <dbReference type="ChEBI" id="CHEBI:156266"/>
    </reaction>
    <physiologicalReaction direction="left-to-right" evidence="40">
        <dbReference type="Rhea" id="RHEA:64993"/>
    </physiologicalReaction>
</comment>
<comment type="catalytic activity">
    <reaction evidence="27">
        <text>malonyl-CoA + H2O = malonyl-4'-phosphopantetheine + adenosine 3',5'-bisphosphate + 2 H(+)</text>
        <dbReference type="Rhea" id="RHEA:67468"/>
        <dbReference type="ChEBI" id="CHEBI:15377"/>
        <dbReference type="ChEBI" id="CHEBI:15378"/>
        <dbReference type="ChEBI" id="CHEBI:57384"/>
        <dbReference type="ChEBI" id="CHEBI:58343"/>
        <dbReference type="ChEBI" id="CHEBI:172363"/>
    </reaction>
    <physiologicalReaction direction="left-to-right" evidence="27">
        <dbReference type="Rhea" id="RHEA:67469"/>
    </physiologicalReaction>
</comment>
<dbReference type="CDD" id="cd06223">
    <property type="entry name" value="PRTases_typeI"/>
    <property type="match status" value="1"/>
</dbReference>
<evidence type="ECO:0000256" key="41">
    <source>
        <dbReference type="ARBA" id="ARBA00059426"/>
    </source>
</evidence>
<protein>
    <recommendedName>
        <fullName evidence="11">Hypoxanthine-guanine phosphoribosyltransferase</fullName>
        <ecNumber evidence="10">2.4.2.8</ecNumber>
        <ecNumber evidence="25">3.6.1.77</ecNumber>
    </recommendedName>
    <alternativeName>
        <fullName evidence="43">Nucleoside diphosphate-linked moiety X motif 7</fullName>
    </alternativeName>
    <alternativeName>
        <fullName evidence="42">Peroxisomal coenzyme A diphosphatase NUDT7</fullName>
    </alternativeName>
</protein>
<comment type="catalytic activity">
    <reaction evidence="24">
        <text>CoA + H2O = (R)-4'-phosphopantetheine + adenosine 3',5'-bisphosphate + 2 H(+)</text>
        <dbReference type="Rhea" id="RHEA:64988"/>
        <dbReference type="ChEBI" id="CHEBI:15377"/>
        <dbReference type="ChEBI" id="CHEBI:15378"/>
        <dbReference type="ChEBI" id="CHEBI:57287"/>
        <dbReference type="ChEBI" id="CHEBI:58343"/>
        <dbReference type="ChEBI" id="CHEBI:61723"/>
        <dbReference type="EC" id="3.6.1.77"/>
    </reaction>
    <physiologicalReaction direction="left-to-right" evidence="24">
        <dbReference type="Rhea" id="RHEA:64989"/>
    </physiologicalReaction>
</comment>
<dbReference type="GO" id="GO:0006166">
    <property type="term" value="P:purine ribonucleoside salvage"/>
    <property type="evidence" value="ECO:0007669"/>
    <property type="project" value="UniProtKB-KW"/>
</dbReference>
<evidence type="ECO:0000256" key="4">
    <source>
        <dbReference type="ARBA" id="ARBA00004496"/>
    </source>
</evidence>
<dbReference type="InterPro" id="IPR000836">
    <property type="entry name" value="PRTase_dom"/>
</dbReference>
<evidence type="ECO:0000256" key="26">
    <source>
        <dbReference type="ARBA" id="ARBA00047289"/>
    </source>
</evidence>
<organism evidence="46 47">
    <name type="scientific">Takifugu flavidus</name>
    <name type="common">sansaifugu</name>
    <dbReference type="NCBI Taxonomy" id="433684"/>
    <lineage>
        <taxon>Eukaryota</taxon>
        <taxon>Metazoa</taxon>
        <taxon>Chordata</taxon>
        <taxon>Craniata</taxon>
        <taxon>Vertebrata</taxon>
        <taxon>Euteleostomi</taxon>
        <taxon>Actinopterygii</taxon>
        <taxon>Neopterygii</taxon>
        <taxon>Teleostei</taxon>
        <taxon>Neoteleostei</taxon>
        <taxon>Acanthomorphata</taxon>
        <taxon>Eupercaria</taxon>
        <taxon>Tetraodontiformes</taxon>
        <taxon>Tetradontoidea</taxon>
        <taxon>Tetraodontidae</taxon>
        <taxon>Takifugu</taxon>
    </lineage>
</organism>
<evidence type="ECO:0000256" key="30">
    <source>
        <dbReference type="ARBA" id="ARBA00047666"/>
    </source>
</evidence>
<dbReference type="PROSITE" id="PS51462">
    <property type="entry name" value="NUDIX"/>
    <property type="match status" value="1"/>
</dbReference>
<sequence length="446" mass="49793">MALLQIPDDEKGHDLDLFCIPKHYENDLEKVIIPHGLIMDRTERLARDIVQDMGGHHIVALCVLKGGYKFFADLLDYIKALNQNSDKSVPLTVDFIRVKSYCNDKSSSVKIIGGDELSSLSGKNVLIVETHFFFLCVLKKDIVETGRTMQALLSMLSECNPKMVKVVSLLVKRTPRSSGYRPDYTGFEVPDAFLVGYALDYNEYFRDLSHICILNDQAKEKYRVENMPVREAAVATLKHYDIGNLFSLSTLPKASVLVPLFVKNGELHTLMTLRSKELRTSGGEVCFPGGKRDPNDRDDVHTALREAEEEIGLPVGEVEVVCSLFPIMNKSGLLVTPVVGFIEESFCPCPNPAEVSAVFSVPLDFFTSDENHVSCSSIGTLAPMHSFCFSDPESGNQYHIWGLTAMIAILVSVLALRKKPKFDIAFDTDDPFSTFRKVLHMKLSKL</sequence>
<evidence type="ECO:0000256" key="2">
    <source>
        <dbReference type="ARBA" id="ARBA00001946"/>
    </source>
</evidence>
<keyword evidence="16" id="KW-0660">Purine salvage</keyword>
<dbReference type="Proteomes" id="UP000324091">
    <property type="component" value="Chromosome 13"/>
</dbReference>
<evidence type="ECO:0000256" key="9">
    <source>
        <dbReference type="ARBA" id="ARBA00011881"/>
    </source>
</evidence>
<evidence type="ECO:0000256" key="13">
    <source>
        <dbReference type="ARBA" id="ARBA00022676"/>
    </source>
</evidence>
<comment type="catalytic activity">
    <reaction evidence="28">
        <text>tetradecanoyl-CoA + H2O = tetradecanoyl-4'-phosphopantetheine + adenosine 3',5'-bisphosphate + 2 H(+)</text>
        <dbReference type="Rhea" id="RHEA:50028"/>
        <dbReference type="ChEBI" id="CHEBI:15377"/>
        <dbReference type="ChEBI" id="CHEBI:15378"/>
        <dbReference type="ChEBI" id="CHEBI:57385"/>
        <dbReference type="ChEBI" id="CHEBI:58343"/>
        <dbReference type="ChEBI" id="CHEBI:132017"/>
    </reaction>
    <physiologicalReaction direction="left-to-right" evidence="28">
        <dbReference type="Rhea" id="RHEA:50029"/>
    </physiologicalReaction>
</comment>
<dbReference type="InterPro" id="IPR050408">
    <property type="entry name" value="HGPRT"/>
</dbReference>
<dbReference type="Pfam" id="PF00156">
    <property type="entry name" value="Pribosyltran"/>
    <property type="match status" value="1"/>
</dbReference>
<keyword evidence="15" id="KW-0479">Metal-binding</keyword>
<proteinExistence type="inferred from homology"/>
<reference evidence="46 47" key="1">
    <citation type="submission" date="2019-04" db="EMBL/GenBank/DDBJ databases">
        <title>Chromosome genome assembly for Takifugu flavidus.</title>
        <authorList>
            <person name="Xiao S."/>
        </authorList>
    </citation>
    <scope>NUCLEOTIDE SEQUENCE [LARGE SCALE GENOMIC DNA]</scope>
    <source>
        <strain evidence="46">HTHZ2018</strain>
        <tissue evidence="46">Muscle</tissue>
    </source>
</reference>
<dbReference type="Gene3D" id="3.90.79.10">
    <property type="entry name" value="Nucleoside Triphosphate Pyrophosphohydrolase"/>
    <property type="match status" value="1"/>
</dbReference>
<evidence type="ECO:0000256" key="17">
    <source>
        <dbReference type="ARBA" id="ARBA00022741"/>
    </source>
</evidence>
<dbReference type="InterPro" id="IPR005904">
    <property type="entry name" value="Hxn_phspho_trans"/>
</dbReference>
<evidence type="ECO:0000256" key="7">
    <source>
        <dbReference type="ARBA" id="ARBA00008391"/>
    </source>
</evidence>
<comment type="cofactor">
    <cofactor evidence="2">
        <name>Mg(2+)</name>
        <dbReference type="ChEBI" id="CHEBI:18420"/>
    </cofactor>
</comment>
<evidence type="ECO:0000256" key="10">
    <source>
        <dbReference type="ARBA" id="ARBA00011895"/>
    </source>
</evidence>
<gene>
    <name evidence="46" type="ORF">D4764_13G0011170</name>
</gene>
<evidence type="ECO:0000256" key="28">
    <source>
        <dbReference type="ARBA" id="ARBA00047403"/>
    </source>
</evidence>
<evidence type="ECO:0000259" key="45">
    <source>
        <dbReference type="PROSITE" id="PS51462"/>
    </source>
</evidence>
<comment type="catalytic activity">
    <reaction evidence="32">
        <text>succinyl-CoA + H2O = succinyl-4'-phosphopantetheine + adenosine 3',5'-bisphosphate + 2 H(+)</text>
        <dbReference type="Rhea" id="RHEA:67472"/>
        <dbReference type="ChEBI" id="CHEBI:15377"/>
        <dbReference type="ChEBI" id="CHEBI:15378"/>
        <dbReference type="ChEBI" id="CHEBI:57292"/>
        <dbReference type="ChEBI" id="CHEBI:58343"/>
        <dbReference type="ChEBI" id="CHEBI:172364"/>
    </reaction>
    <physiologicalReaction direction="left-to-right" evidence="32">
        <dbReference type="Rhea" id="RHEA:67473"/>
    </physiologicalReaction>
</comment>
<comment type="catalytic activity">
    <reaction evidence="30">
        <text>propanoyl-CoA + H2O = propanoyl-4'-phosphopantetheine + adenosine 3',5'-bisphosphate + 2 H(+)</text>
        <dbReference type="Rhea" id="RHEA:67464"/>
        <dbReference type="ChEBI" id="CHEBI:15377"/>
        <dbReference type="ChEBI" id="CHEBI:15378"/>
        <dbReference type="ChEBI" id="CHEBI:57392"/>
        <dbReference type="ChEBI" id="CHEBI:58343"/>
        <dbReference type="ChEBI" id="CHEBI:172362"/>
    </reaction>
    <physiologicalReaction direction="left-to-right" evidence="30">
        <dbReference type="Rhea" id="RHEA:67465"/>
    </physiologicalReaction>
</comment>
<comment type="function">
    <text evidence="41">Fatty acyl-coenzyme A (CoA) diphosphatase that hydrolyzes fatty acyl-CoA to yield acyl-4'-phosphopantetheine and adenosine 3',5'-bisphosphate. Cleaves CoA, CoA esters and oxidized CoA with similar efficiencies. Preferentially hydrolyzes medium-chain acyl-CoAs and bile acid-CoAs. Has no activity toward NDP-sugars, CDP-alcohols, (deoxy)nucleoside 5'-triphosphates, nucleoside 5'-di or monophosphates, diadenosine polyphosphates, NAD, NADH, NADP, NADPH or thymidine-5'-monophospho-p-nitrophenyl ester. May be required to eliminate oxidized CoA from peroxisomes, or regulate CoA and acyl-CoA levels in this organelle in response to metabolic demand. Does not play a role in U8 snoRNA decapping activity. Binds U8 snoRNA. Exhibits decapping activity towards dpCoA-capped RNAs in vitro.</text>
</comment>
<comment type="catalytic activity">
    <reaction evidence="31">
        <text>dodecanoyl-CoA + H2O = S-dodecanoyl-4'-phosphopantetheine + adenosine 3',5'-bisphosphate + 2 H(+)</text>
        <dbReference type="Rhea" id="RHEA:50024"/>
        <dbReference type="ChEBI" id="CHEBI:15377"/>
        <dbReference type="ChEBI" id="CHEBI:15378"/>
        <dbReference type="ChEBI" id="CHEBI:57375"/>
        <dbReference type="ChEBI" id="CHEBI:58343"/>
        <dbReference type="ChEBI" id="CHEBI:132015"/>
    </reaction>
    <physiologicalReaction direction="left-to-right" evidence="31">
        <dbReference type="Rhea" id="RHEA:50025"/>
    </physiologicalReaction>
</comment>
<evidence type="ECO:0000256" key="38">
    <source>
        <dbReference type="ARBA" id="ARBA00050371"/>
    </source>
</evidence>
<dbReference type="EC" id="3.6.1.77" evidence="25"/>
<comment type="catalytic activity">
    <reaction evidence="39">
        <text>3alpha,7alpha,12alpha-trihydroxy-5beta-cholestan-26-oyl-CoA + H2O = 3alpha,7alpha,12alpha-trihydroxy-5beta-cholestan-26-oyl-4'-phosphopantetheine + adenosine 3',5'-bisphosphate + 2 H(+)</text>
        <dbReference type="Rhea" id="RHEA:50040"/>
        <dbReference type="ChEBI" id="CHEBI:15377"/>
        <dbReference type="ChEBI" id="CHEBI:15378"/>
        <dbReference type="ChEBI" id="CHEBI:58343"/>
        <dbReference type="ChEBI" id="CHEBI:63001"/>
        <dbReference type="ChEBI" id="CHEBI:132021"/>
    </reaction>
    <physiologicalReaction direction="left-to-right" evidence="39">
        <dbReference type="Rhea" id="RHEA:50041"/>
    </physiologicalReaction>
</comment>
<evidence type="ECO:0000256" key="14">
    <source>
        <dbReference type="ARBA" id="ARBA00022679"/>
    </source>
</evidence>
<evidence type="ECO:0000256" key="18">
    <source>
        <dbReference type="ARBA" id="ARBA00022801"/>
    </source>
</evidence>
<dbReference type="GO" id="GO:0005782">
    <property type="term" value="C:peroxisomal matrix"/>
    <property type="evidence" value="ECO:0007669"/>
    <property type="project" value="UniProtKB-ARBA"/>
</dbReference>
<evidence type="ECO:0000256" key="33">
    <source>
        <dbReference type="ARBA" id="ARBA00048667"/>
    </source>
</evidence>
<evidence type="ECO:0000313" key="46">
    <source>
        <dbReference type="EMBL" id="TWW76455.1"/>
    </source>
</evidence>
<keyword evidence="14 46" id="KW-0808">Transferase</keyword>
<feature type="transmembrane region" description="Helical" evidence="44">
    <location>
        <begin position="398"/>
        <end position="416"/>
    </location>
</feature>
<comment type="cofactor">
    <cofactor evidence="1">
        <name>Mn(2+)</name>
        <dbReference type="ChEBI" id="CHEBI:29035"/>
    </cofactor>
</comment>
<dbReference type="SUPFAM" id="SSF55811">
    <property type="entry name" value="Nudix"/>
    <property type="match status" value="1"/>
</dbReference>
<dbReference type="InterPro" id="IPR045121">
    <property type="entry name" value="CoAse"/>
</dbReference>
<comment type="catalytic activity">
    <reaction evidence="26">
        <text>octanoyl-CoA + H2O = S-octanoyl-4'-phosphopantetheine + adenosine 3',5'-bisphosphate + 2 H(+)</text>
        <dbReference type="Rhea" id="RHEA:50016"/>
        <dbReference type="ChEBI" id="CHEBI:15377"/>
        <dbReference type="ChEBI" id="CHEBI:15378"/>
        <dbReference type="ChEBI" id="CHEBI:57386"/>
        <dbReference type="ChEBI" id="CHEBI:58343"/>
        <dbReference type="ChEBI" id="CHEBI:132013"/>
    </reaction>
    <physiologicalReaction direction="left-to-right" evidence="26">
        <dbReference type="Rhea" id="RHEA:50017"/>
    </physiologicalReaction>
</comment>
<dbReference type="CDD" id="cd03426">
    <property type="entry name" value="NUDIX_CoAse_Nudt7"/>
    <property type="match status" value="1"/>
</dbReference>
<comment type="function">
    <text evidence="23">Converts guanine to guanosine monophosphate, and hypoxanthine to inosine monophosphate. Transfers the 5-phosphoribosyl group from 5-phosphoribosylpyrophosphate onto the purine. Plays a central role in the generation of purine nucleotides through the purine salvage pathway.</text>
</comment>
<evidence type="ECO:0000256" key="25">
    <source>
        <dbReference type="ARBA" id="ARBA00044967"/>
    </source>
</evidence>
<evidence type="ECO:0000256" key="20">
    <source>
        <dbReference type="ARBA" id="ARBA00022884"/>
    </source>
</evidence>
<comment type="subcellular location">
    <subcellularLocation>
        <location evidence="4">Cytoplasm</location>
    </subcellularLocation>
    <subcellularLocation>
        <location evidence="3">Peroxisome</location>
    </subcellularLocation>
</comment>
<name>A0A5C6PAK0_9TELE</name>
<evidence type="ECO:0000256" key="37">
    <source>
        <dbReference type="ARBA" id="ARBA00049402"/>
    </source>
</evidence>
<evidence type="ECO:0000256" key="12">
    <source>
        <dbReference type="ARBA" id="ARBA00022490"/>
    </source>
</evidence>
<evidence type="ECO:0000256" key="27">
    <source>
        <dbReference type="ARBA" id="ARBA00047369"/>
    </source>
</evidence>
<dbReference type="NCBIfam" id="TIGR01203">
    <property type="entry name" value="HGPRTase"/>
    <property type="match status" value="1"/>
</dbReference>
<keyword evidence="17" id="KW-0547">Nucleotide-binding</keyword>
<evidence type="ECO:0000256" key="23">
    <source>
        <dbReference type="ARBA" id="ARBA00025301"/>
    </source>
</evidence>
<dbReference type="FunFam" id="3.40.50.2020:FF:000019">
    <property type="entry name" value="Hypoxanthine phosphoribosyltransferase"/>
    <property type="match status" value="1"/>
</dbReference>
<keyword evidence="22" id="KW-0464">Manganese</keyword>
<keyword evidence="13 46" id="KW-0328">Glycosyltransferase</keyword>
<dbReference type="FunFam" id="3.90.79.10:FF:000049">
    <property type="entry name" value="Peroxisomal coenzyme A diphosphatase NUDT7"/>
    <property type="match status" value="1"/>
</dbReference>
<comment type="pathway">
    <text evidence="5">Purine metabolism; IMP biosynthesis via salvage pathway; IMP from hypoxanthine: step 1/1.</text>
</comment>
<evidence type="ECO:0000256" key="44">
    <source>
        <dbReference type="SAM" id="Phobius"/>
    </source>
</evidence>
<evidence type="ECO:0000313" key="47">
    <source>
        <dbReference type="Proteomes" id="UP000324091"/>
    </source>
</evidence>
<dbReference type="InterPro" id="IPR015797">
    <property type="entry name" value="NUDIX_hydrolase-like_dom_sf"/>
</dbReference>
<evidence type="ECO:0000256" key="42">
    <source>
        <dbReference type="ARBA" id="ARBA00072984"/>
    </source>
</evidence>
<dbReference type="PANTHER" id="PTHR43340">
    <property type="entry name" value="HYPOXANTHINE-GUANINE PHOSPHORIBOSYLTRANSFERASE"/>
    <property type="match status" value="1"/>
</dbReference>
<evidence type="ECO:0000256" key="22">
    <source>
        <dbReference type="ARBA" id="ARBA00023211"/>
    </source>
</evidence>
<keyword evidence="19" id="KW-0460">Magnesium</keyword>
<dbReference type="EMBL" id="RHFK02000005">
    <property type="protein sequence ID" value="TWW76455.1"/>
    <property type="molecule type" value="Genomic_DNA"/>
</dbReference>
<evidence type="ECO:0000256" key="8">
    <source>
        <dbReference type="ARBA" id="ARBA00011245"/>
    </source>
</evidence>
<comment type="catalytic activity">
    <reaction evidence="29">
        <text>hexanoyl-CoA + H2O = hexanoyl-4'-phosphopantetheine + adenosine 3',5'-bisphosphate + 2 H(+)</text>
        <dbReference type="Rhea" id="RHEA:49980"/>
        <dbReference type="ChEBI" id="CHEBI:15377"/>
        <dbReference type="ChEBI" id="CHEBI:15378"/>
        <dbReference type="ChEBI" id="CHEBI:58343"/>
        <dbReference type="ChEBI" id="CHEBI:62620"/>
        <dbReference type="ChEBI" id="CHEBI:132012"/>
    </reaction>
    <physiologicalReaction direction="left-to-right" evidence="29">
        <dbReference type="Rhea" id="RHEA:49981"/>
    </physiologicalReaction>
</comment>
<comment type="similarity">
    <text evidence="7">Belongs to the purine/pyrimidine phosphoribosyltransferase family.</text>
</comment>
<keyword evidence="44" id="KW-1133">Transmembrane helix</keyword>
<keyword evidence="44" id="KW-0812">Transmembrane</keyword>
<dbReference type="GO" id="GO:0003723">
    <property type="term" value="F:RNA binding"/>
    <property type="evidence" value="ECO:0007669"/>
    <property type="project" value="UniProtKB-KW"/>
</dbReference>
<keyword evidence="20" id="KW-0694">RNA-binding</keyword>
<evidence type="ECO:0000256" key="34">
    <source>
        <dbReference type="ARBA" id="ARBA00048811"/>
    </source>
</evidence>
<comment type="similarity">
    <text evidence="6">Belongs to the Nudix hydrolase family. PCD1 subfamily.</text>
</comment>
<dbReference type="GO" id="GO:0006178">
    <property type="term" value="P:guanine salvage"/>
    <property type="evidence" value="ECO:0007669"/>
    <property type="project" value="TreeGrafter"/>
</dbReference>
<evidence type="ECO:0000256" key="1">
    <source>
        <dbReference type="ARBA" id="ARBA00001936"/>
    </source>
</evidence>
<dbReference type="Gene3D" id="3.40.50.2020">
    <property type="match status" value="1"/>
</dbReference>
<evidence type="ECO:0000256" key="40">
    <source>
        <dbReference type="ARBA" id="ARBA00051856"/>
    </source>
</evidence>
<dbReference type="GO" id="GO:0032263">
    <property type="term" value="P:GMP salvage"/>
    <property type="evidence" value="ECO:0007669"/>
    <property type="project" value="TreeGrafter"/>
</dbReference>
<evidence type="ECO:0000256" key="43">
    <source>
        <dbReference type="ARBA" id="ARBA00079598"/>
    </source>
</evidence>
<dbReference type="GO" id="GO:0000287">
    <property type="term" value="F:magnesium ion binding"/>
    <property type="evidence" value="ECO:0007669"/>
    <property type="project" value="TreeGrafter"/>
</dbReference>
<comment type="catalytic activity">
    <reaction evidence="38">
        <text>decanoyl-CoA + H2O = decanoyl-4'-phosphopantetheine + adenosine 3',5'-bisphosphate + 2 H(+)</text>
        <dbReference type="Rhea" id="RHEA:50020"/>
        <dbReference type="ChEBI" id="CHEBI:15377"/>
        <dbReference type="ChEBI" id="CHEBI:15378"/>
        <dbReference type="ChEBI" id="CHEBI:58343"/>
        <dbReference type="ChEBI" id="CHEBI:61430"/>
        <dbReference type="ChEBI" id="CHEBI:132014"/>
    </reaction>
    <physiologicalReaction direction="left-to-right" evidence="38">
        <dbReference type="Rhea" id="RHEA:50021"/>
    </physiologicalReaction>
</comment>
<comment type="catalytic activity">
    <reaction evidence="36">
        <text>butanoyl-CoA + H2O = S-butanoyl-4'-phosphopantetheine + adenosine 3',5'-bisphosphate + 2 H(+)</text>
        <dbReference type="Rhea" id="RHEA:49976"/>
        <dbReference type="ChEBI" id="CHEBI:15377"/>
        <dbReference type="ChEBI" id="CHEBI:15378"/>
        <dbReference type="ChEBI" id="CHEBI:57371"/>
        <dbReference type="ChEBI" id="CHEBI:58343"/>
        <dbReference type="ChEBI" id="CHEBI:132011"/>
    </reaction>
    <physiologicalReaction direction="left-to-right" evidence="36">
        <dbReference type="Rhea" id="RHEA:49977"/>
    </physiologicalReaction>
</comment>
<dbReference type="PANTHER" id="PTHR43340:SF7">
    <property type="entry name" value="HYPOXANTHINE PHOSPHORIBOSYLTRANSFERASE"/>
    <property type="match status" value="1"/>
</dbReference>
<evidence type="ECO:0000256" key="24">
    <source>
        <dbReference type="ARBA" id="ARBA00044908"/>
    </source>
</evidence>
<evidence type="ECO:0000256" key="36">
    <source>
        <dbReference type="ARBA" id="ARBA00049284"/>
    </source>
</evidence>
<keyword evidence="12" id="KW-0963">Cytoplasm</keyword>
<dbReference type="GO" id="GO:0004422">
    <property type="term" value="F:hypoxanthine phosphoribosyltransferase activity"/>
    <property type="evidence" value="ECO:0007669"/>
    <property type="project" value="InterPro"/>
</dbReference>
<evidence type="ECO:0000256" key="19">
    <source>
        <dbReference type="ARBA" id="ARBA00022842"/>
    </source>
</evidence>
<comment type="caution">
    <text evidence="46">The sequence shown here is derived from an EMBL/GenBank/DDBJ whole genome shotgun (WGS) entry which is preliminary data.</text>
</comment>
<dbReference type="InterPro" id="IPR000086">
    <property type="entry name" value="NUDIX_hydrolase_dom"/>
</dbReference>
<evidence type="ECO:0000256" key="32">
    <source>
        <dbReference type="ARBA" id="ARBA00048624"/>
    </source>
</evidence>
<dbReference type="Pfam" id="PF00293">
    <property type="entry name" value="NUDIX"/>
    <property type="match status" value="1"/>
</dbReference>
<evidence type="ECO:0000256" key="5">
    <source>
        <dbReference type="ARBA" id="ARBA00004669"/>
    </source>
</evidence>
<comment type="subunit">
    <text evidence="8">Monomer.</text>
</comment>
<evidence type="ECO:0000256" key="16">
    <source>
        <dbReference type="ARBA" id="ARBA00022726"/>
    </source>
</evidence>
<comment type="catalytic activity">
    <reaction evidence="37">
        <text>IMP + diphosphate = hypoxanthine + 5-phospho-alpha-D-ribose 1-diphosphate</text>
        <dbReference type="Rhea" id="RHEA:17973"/>
        <dbReference type="ChEBI" id="CHEBI:17368"/>
        <dbReference type="ChEBI" id="CHEBI:33019"/>
        <dbReference type="ChEBI" id="CHEBI:58017"/>
        <dbReference type="ChEBI" id="CHEBI:58053"/>
        <dbReference type="EC" id="2.4.2.8"/>
    </reaction>
    <physiologicalReaction direction="right-to-left" evidence="37">
        <dbReference type="Rhea" id="RHEA:17975"/>
    </physiologicalReaction>
</comment>
<evidence type="ECO:0000256" key="15">
    <source>
        <dbReference type="ARBA" id="ARBA00022723"/>
    </source>
</evidence>
<evidence type="ECO:0000256" key="31">
    <source>
        <dbReference type="ARBA" id="ARBA00047757"/>
    </source>
</evidence>
<comment type="catalytic activity">
    <reaction evidence="35">
        <text>choloyl-CoA + H2O = S-choloyl-4'-phosphopantetheine + adenosine 3',5'-bisphosphate + 2 H(+)</text>
        <dbReference type="Rhea" id="RHEA:50036"/>
        <dbReference type="ChEBI" id="CHEBI:15377"/>
        <dbReference type="ChEBI" id="CHEBI:15378"/>
        <dbReference type="ChEBI" id="CHEBI:57373"/>
        <dbReference type="ChEBI" id="CHEBI:58343"/>
        <dbReference type="ChEBI" id="CHEBI:132020"/>
    </reaction>
    <physiologicalReaction direction="left-to-right" evidence="35">
        <dbReference type="Rhea" id="RHEA:50037"/>
    </physiologicalReaction>
</comment>
<dbReference type="EC" id="2.4.2.8" evidence="10"/>
<keyword evidence="44" id="KW-0472">Membrane</keyword>
<evidence type="ECO:0000256" key="35">
    <source>
        <dbReference type="ARBA" id="ARBA00048961"/>
    </source>
</evidence>
<dbReference type="GO" id="GO:0032264">
    <property type="term" value="P:IMP salvage"/>
    <property type="evidence" value="ECO:0007669"/>
    <property type="project" value="TreeGrafter"/>
</dbReference>
<dbReference type="GO" id="GO:0005829">
    <property type="term" value="C:cytosol"/>
    <property type="evidence" value="ECO:0007669"/>
    <property type="project" value="TreeGrafter"/>
</dbReference>
<feature type="domain" description="Nudix hydrolase" evidence="45">
    <location>
        <begin position="251"/>
        <end position="382"/>
    </location>
</feature>
<keyword evidence="21" id="KW-0576">Peroxisome</keyword>
<comment type="catalytic activity">
    <reaction evidence="33">
        <text>a 5'-end CoA-ribonucleoside in mRNA + H2O = a 5'-end phospho-adenosine-phospho-ribonucleoside in mRNA + (R)-4'-phosphopantetheine + 2 H(+)</text>
        <dbReference type="Rhea" id="RHEA:67592"/>
        <dbReference type="Rhea" id="RHEA-COMP:15719"/>
        <dbReference type="Rhea" id="RHEA-COMP:17276"/>
        <dbReference type="ChEBI" id="CHEBI:15377"/>
        <dbReference type="ChEBI" id="CHEBI:15378"/>
        <dbReference type="ChEBI" id="CHEBI:61723"/>
        <dbReference type="ChEBI" id="CHEBI:144051"/>
        <dbReference type="ChEBI" id="CHEBI:172371"/>
    </reaction>
    <physiologicalReaction direction="left-to-right" evidence="33">
        <dbReference type="Rhea" id="RHEA:67593"/>
    </physiologicalReaction>
</comment>
<keyword evidence="47" id="KW-1185">Reference proteome</keyword>
<dbReference type="SUPFAM" id="SSF53271">
    <property type="entry name" value="PRTase-like"/>
    <property type="match status" value="1"/>
</dbReference>
<evidence type="ECO:0000256" key="39">
    <source>
        <dbReference type="ARBA" id="ARBA00051749"/>
    </source>
</evidence>
<keyword evidence="18" id="KW-0378">Hydrolase</keyword>
<dbReference type="GO" id="GO:0046100">
    <property type="term" value="P:hypoxanthine metabolic process"/>
    <property type="evidence" value="ECO:0007669"/>
    <property type="project" value="TreeGrafter"/>
</dbReference>
<evidence type="ECO:0000256" key="29">
    <source>
        <dbReference type="ARBA" id="ARBA00047466"/>
    </source>
</evidence>
<dbReference type="GO" id="GO:0010945">
    <property type="term" value="F:coenzyme A diphosphatase activity"/>
    <property type="evidence" value="ECO:0007669"/>
    <property type="project" value="UniProtKB-EC"/>
</dbReference>
<evidence type="ECO:0000256" key="3">
    <source>
        <dbReference type="ARBA" id="ARBA00004275"/>
    </source>
</evidence>
<dbReference type="InterPro" id="IPR029057">
    <property type="entry name" value="PRTase-like"/>
</dbReference>
<evidence type="ECO:0000256" key="21">
    <source>
        <dbReference type="ARBA" id="ARBA00023140"/>
    </source>
</evidence>
<comment type="subunit">
    <text evidence="9">Homotetramer.</text>
</comment>
<dbReference type="AlphaFoldDB" id="A0A5C6PAK0"/>
<dbReference type="GO" id="GO:0000166">
    <property type="term" value="F:nucleotide binding"/>
    <property type="evidence" value="ECO:0007669"/>
    <property type="project" value="UniProtKB-KW"/>
</dbReference>
<accession>A0A5C6PAK0</accession>
<evidence type="ECO:0000256" key="11">
    <source>
        <dbReference type="ARBA" id="ARBA00022099"/>
    </source>
</evidence>
<evidence type="ECO:0000256" key="6">
    <source>
        <dbReference type="ARBA" id="ARBA00006506"/>
    </source>
</evidence>